<organism evidence="1 2">
    <name type="scientific">Candidatus Terrybacteria bacterium RIFCSPLOWO2_01_FULL_40_23</name>
    <dbReference type="NCBI Taxonomy" id="1802366"/>
    <lineage>
        <taxon>Bacteria</taxon>
        <taxon>Candidatus Terryibacteriota</taxon>
    </lineage>
</organism>
<reference evidence="1 2" key="1">
    <citation type="journal article" date="2016" name="Nat. Commun.">
        <title>Thousands of microbial genomes shed light on interconnected biogeochemical processes in an aquifer system.</title>
        <authorList>
            <person name="Anantharaman K."/>
            <person name="Brown C.T."/>
            <person name="Hug L.A."/>
            <person name="Sharon I."/>
            <person name="Castelle C.J."/>
            <person name="Probst A.J."/>
            <person name="Thomas B.C."/>
            <person name="Singh A."/>
            <person name="Wilkins M.J."/>
            <person name="Karaoz U."/>
            <person name="Brodie E.L."/>
            <person name="Williams K.H."/>
            <person name="Hubbard S.S."/>
            <person name="Banfield J.F."/>
        </authorList>
    </citation>
    <scope>NUCLEOTIDE SEQUENCE [LARGE SCALE GENOMIC DNA]</scope>
</reference>
<gene>
    <name evidence="1" type="ORF">A3A97_01120</name>
</gene>
<comment type="caution">
    <text evidence="1">The sequence shown here is derived from an EMBL/GenBank/DDBJ whole genome shotgun (WGS) entry which is preliminary data.</text>
</comment>
<accession>A0A1G2PWM6</accession>
<proteinExistence type="predicted"/>
<evidence type="ECO:0000313" key="1">
    <source>
        <dbReference type="EMBL" id="OHA52725.1"/>
    </source>
</evidence>
<sequence length="177" mass="20887">MSDKQILSEPIYAWKVWRVITAIENERWVYGKYTLISPLYMYVGWPYRVAMAADRLCWFNSDSKIIEVPHEAPYFFCECGIHAFKSEEDAIKYMQRERKFPVQWQVTFSHIKGSAQEKPRECFAIGKVSLWGDVIEHEQGYRAQYAYPYDIEIIGGTKEMADSLREQYQVDVRSGQE</sequence>
<dbReference type="EMBL" id="MHSW01000005">
    <property type="protein sequence ID" value="OHA52725.1"/>
    <property type="molecule type" value="Genomic_DNA"/>
</dbReference>
<dbReference type="Proteomes" id="UP000176951">
    <property type="component" value="Unassembled WGS sequence"/>
</dbReference>
<name>A0A1G2PWM6_9BACT</name>
<evidence type="ECO:0000313" key="2">
    <source>
        <dbReference type="Proteomes" id="UP000176951"/>
    </source>
</evidence>
<protein>
    <submittedName>
        <fullName evidence="1">Uncharacterized protein</fullName>
    </submittedName>
</protein>
<dbReference type="AlphaFoldDB" id="A0A1G2PWM6"/>